<proteinExistence type="predicted"/>
<organism evidence="3">
    <name type="scientific">Eucalyptus grandis</name>
    <name type="common">Flooded gum</name>
    <dbReference type="NCBI Taxonomy" id="71139"/>
    <lineage>
        <taxon>Eukaryota</taxon>
        <taxon>Viridiplantae</taxon>
        <taxon>Streptophyta</taxon>
        <taxon>Embryophyta</taxon>
        <taxon>Tracheophyta</taxon>
        <taxon>Spermatophyta</taxon>
        <taxon>Magnoliopsida</taxon>
        <taxon>eudicotyledons</taxon>
        <taxon>Gunneridae</taxon>
        <taxon>Pentapetalae</taxon>
        <taxon>rosids</taxon>
        <taxon>malvids</taxon>
        <taxon>Myrtales</taxon>
        <taxon>Myrtaceae</taxon>
        <taxon>Myrtoideae</taxon>
        <taxon>Eucalypteae</taxon>
        <taxon>Eucalyptus</taxon>
    </lineage>
</organism>
<sequence length="122" mass="14001">MRSHHWLQRLLLLAFASVSSQCCSHFPWRKYSMCKCCYGWDRPLSIRAQNSVSMTTSQMLNQPSLKNDDEKFVQGAGGRANAAFLPCFCKIISTLMPLFVFIFCVVMKYLPYVSRSLCTMHS</sequence>
<evidence type="ECO:0000313" key="3">
    <source>
        <dbReference type="EMBL" id="KCW77042.1"/>
    </source>
</evidence>
<keyword evidence="1" id="KW-0472">Membrane</keyword>
<name>A0A059CFA1_EUCGR</name>
<dbReference type="AlphaFoldDB" id="A0A059CFA1"/>
<feature type="signal peptide" evidence="2">
    <location>
        <begin position="1"/>
        <end position="22"/>
    </location>
</feature>
<keyword evidence="1" id="KW-1133">Transmembrane helix</keyword>
<dbReference type="Gramene" id="KCW77042">
    <property type="protein sequence ID" value="KCW77042"/>
    <property type="gene ID" value="EUGRSUZ_D01388"/>
</dbReference>
<keyword evidence="1" id="KW-0812">Transmembrane</keyword>
<evidence type="ECO:0000256" key="1">
    <source>
        <dbReference type="SAM" id="Phobius"/>
    </source>
</evidence>
<keyword evidence="2" id="KW-0732">Signal</keyword>
<accession>A0A059CFA1</accession>
<feature type="chain" id="PRO_5001569698" description="Secreted protein" evidence="2">
    <location>
        <begin position="23"/>
        <end position="122"/>
    </location>
</feature>
<evidence type="ECO:0008006" key="4">
    <source>
        <dbReference type="Google" id="ProtNLM"/>
    </source>
</evidence>
<gene>
    <name evidence="3" type="ORF">EUGRSUZ_D01388</name>
</gene>
<reference evidence="3" key="1">
    <citation type="submission" date="2013-07" db="EMBL/GenBank/DDBJ databases">
        <title>The genome of Eucalyptus grandis.</title>
        <authorList>
            <person name="Schmutz J."/>
            <person name="Hayes R."/>
            <person name="Myburg A."/>
            <person name="Tuskan G."/>
            <person name="Grattapaglia D."/>
            <person name="Rokhsar D.S."/>
        </authorList>
    </citation>
    <scope>NUCLEOTIDE SEQUENCE</scope>
    <source>
        <tissue evidence="3">Leaf extractions</tissue>
    </source>
</reference>
<feature type="transmembrane region" description="Helical" evidence="1">
    <location>
        <begin position="91"/>
        <end position="110"/>
    </location>
</feature>
<dbReference type="EMBL" id="KK198756">
    <property type="protein sequence ID" value="KCW77042.1"/>
    <property type="molecule type" value="Genomic_DNA"/>
</dbReference>
<evidence type="ECO:0000256" key="2">
    <source>
        <dbReference type="SAM" id="SignalP"/>
    </source>
</evidence>
<protein>
    <recommendedName>
        <fullName evidence="4">Secreted protein</fullName>
    </recommendedName>
</protein>
<dbReference type="InParanoid" id="A0A059CFA1"/>